<name>A0A0C6PEH8_BORBO</name>
<evidence type="ECO:0000313" key="2">
    <source>
        <dbReference type="EMBL" id="CCJ56591.1"/>
    </source>
</evidence>
<reference evidence="2 3" key="1">
    <citation type="journal article" date="2012" name="BMC Genomics">
        <title>Comparative genomics of the classical Bordetella subspecies: the evolution and exchange of virulence-associated diversity amongst closely related pathogens.</title>
        <authorList>
            <person name="Park J."/>
            <person name="Zhang Y."/>
            <person name="Buboltz A.M."/>
            <person name="Zhang X."/>
            <person name="Schuster S.C."/>
            <person name="Ahuja U."/>
            <person name="Liu M."/>
            <person name="Miller J.F."/>
            <person name="Sebaihia M."/>
            <person name="Bentley S.D."/>
            <person name="Parkhill J."/>
            <person name="Harvill E.T."/>
        </authorList>
    </citation>
    <scope>NUCLEOTIDE SEQUENCE [LARGE SCALE GENOMIC DNA]</scope>
    <source>
        <strain evidence="2 3">253</strain>
    </source>
</reference>
<dbReference type="RefSeq" id="WP_015065105.1">
    <property type="nucleotide sequence ID" value="NC_019382.1"/>
</dbReference>
<evidence type="ECO:0000313" key="3">
    <source>
        <dbReference type="Proteomes" id="UP000007564"/>
    </source>
</evidence>
<organism evidence="2 3">
    <name type="scientific">Bordetella bronchiseptica 253</name>
    <dbReference type="NCBI Taxonomy" id="568707"/>
    <lineage>
        <taxon>Bacteria</taxon>
        <taxon>Pseudomonadati</taxon>
        <taxon>Pseudomonadota</taxon>
        <taxon>Betaproteobacteria</taxon>
        <taxon>Burkholderiales</taxon>
        <taxon>Alcaligenaceae</taxon>
        <taxon>Bordetella</taxon>
    </lineage>
</organism>
<proteinExistence type="predicted"/>
<dbReference type="Proteomes" id="UP000007564">
    <property type="component" value="Chromosome"/>
</dbReference>
<dbReference type="AlphaFoldDB" id="A0A0C6PEH8"/>
<evidence type="ECO:0000256" key="1">
    <source>
        <dbReference type="SAM" id="MobiDB-lite"/>
    </source>
</evidence>
<feature type="region of interest" description="Disordered" evidence="1">
    <location>
        <begin position="1"/>
        <end position="59"/>
    </location>
</feature>
<accession>A0A0C6PEH8</accession>
<gene>
    <name evidence="2" type="ORF">BN112_4677</name>
</gene>
<sequence length="108" mass="11328">MPHHYSDSSIPTLTDRVEPGLGSPRAPAAIPRLQEPMPAAPASYESGPASAPDTPSQPGDAVLRAVLQAELEETLTAAIDEAVAGIRARLDAELPDILARVMRNVRPG</sequence>
<dbReference type="KEGG" id="bbh:BN112_4677"/>
<dbReference type="OrthoDB" id="8636814at2"/>
<protein>
    <submittedName>
        <fullName evidence="2">Uncharacterized protein</fullName>
    </submittedName>
</protein>
<dbReference type="HOGENOM" id="CLU_1912481_0_0_4"/>
<dbReference type="EMBL" id="HE965806">
    <property type="protein sequence ID" value="CCJ56591.1"/>
    <property type="molecule type" value="Genomic_DNA"/>
</dbReference>